<reference evidence="1" key="1">
    <citation type="submission" date="2021-06" db="EMBL/GenBank/DDBJ databases">
        <authorList>
            <person name="Kallberg Y."/>
            <person name="Tangrot J."/>
            <person name="Rosling A."/>
        </authorList>
    </citation>
    <scope>NUCLEOTIDE SEQUENCE</scope>
    <source>
        <strain evidence="1">CL356</strain>
    </source>
</reference>
<gene>
    <name evidence="1" type="ORF">ACOLOM_LOCUS6924</name>
</gene>
<dbReference type="EMBL" id="CAJVPT010014869">
    <property type="protein sequence ID" value="CAG8608051.1"/>
    <property type="molecule type" value="Genomic_DNA"/>
</dbReference>
<evidence type="ECO:0000313" key="2">
    <source>
        <dbReference type="Proteomes" id="UP000789525"/>
    </source>
</evidence>
<sequence length="139" mass="14967">TLLIVNAKHDKGGIEFKACEGFPKDSFPVLLNVTVAPDPIKPGKDLTFSISGSVKDFDIPIGTYLHILFIPSSGYFESLDVDICSDTQCPIKAGTVYSTTQTVTVPKNLPPNYSIMVYEMVFAPDATIPYTCAIATIGS</sequence>
<feature type="non-terminal residue" evidence="1">
    <location>
        <position position="1"/>
    </location>
</feature>
<dbReference type="Proteomes" id="UP000789525">
    <property type="component" value="Unassembled WGS sequence"/>
</dbReference>
<accession>A0ACA9MUG4</accession>
<organism evidence="1 2">
    <name type="scientific">Acaulospora colombiana</name>
    <dbReference type="NCBI Taxonomy" id="27376"/>
    <lineage>
        <taxon>Eukaryota</taxon>
        <taxon>Fungi</taxon>
        <taxon>Fungi incertae sedis</taxon>
        <taxon>Mucoromycota</taxon>
        <taxon>Glomeromycotina</taxon>
        <taxon>Glomeromycetes</taxon>
        <taxon>Diversisporales</taxon>
        <taxon>Acaulosporaceae</taxon>
        <taxon>Acaulospora</taxon>
    </lineage>
</organism>
<evidence type="ECO:0000313" key="1">
    <source>
        <dbReference type="EMBL" id="CAG8608051.1"/>
    </source>
</evidence>
<protein>
    <submittedName>
        <fullName evidence="1">1736_t:CDS:1</fullName>
    </submittedName>
</protein>
<comment type="caution">
    <text evidence="1">The sequence shown here is derived from an EMBL/GenBank/DDBJ whole genome shotgun (WGS) entry which is preliminary data.</text>
</comment>
<proteinExistence type="predicted"/>
<keyword evidence="2" id="KW-1185">Reference proteome</keyword>
<name>A0ACA9MUG4_9GLOM</name>